<dbReference type="RefSeq" id="WP_014537540.1">
    <property type="nucleotide sequence ID" value="NC_017384.1"/>
</dbReference>
<organism evidence="2 3">
    <name type="scientific">Ketogulonicigenium vulgare (strain WSH-001)</name>
    <dbReference type="NCBI Taxonomy" id="759362"/>
    <lineage>
        <taxon>Bacteria</taxon>
        <taxon>Pseudomonadati</taxon>
        <taxon>Pseudomonadota</taxon>
        <taxon>Alphaproteobacteria</taxon>
        <taxon>Rhodobacterales</taxon>
        <taxon>Roseobacteraceae</taxon>
        <taxon>Ketogulonicigenium</taxon>
    </lineage>
</organism>
<sequence>MTKPASSPGIFEIGIALATGGLMTIMLLSNSLMAAHTTPLFSSLTAHGVGAVALVLAVLALRLAMPGKAQPPLIGRAPLWAYLGGLSGALTVVLTSYAANSSLALTGTLALGLAGQVILALIFDRFGLLGMARRKPTRNDLISLALVIGGTLLIIFGRAQAGGQG</sequence>
<feature type="transmembrane region" description="Helical" evidence="1">
    <location>
        <begin position="9"/>
        <end position="28"/>
    </location>
</feature>
<protein>
    <submittedName>
        <fullName evidence="2">Uncharacterized protein</fullName>
    </submittedName>
</protein>
<dbReference type="GO" id="GO:0005886">
    <property type="term" value="C:plasma membrane"/>
    <property type="evidence" value="ECO:0007669"/>
    <property type="project" value="TreeGrafter"/>
</dbReference>
<feature type="transmembrane region" description="Helical" evidence="1">
    <location>
        <begin position="105"/>
        <end position="129"/>
    </location>
</feature>
<evidence type="ECO:0000313" key="3">
    <source>
        <dbReference type="Proteomes" id="UP000000692"/>
    </source>
</evidence>
<reference evidence="2 3" key="1">
    <citation type="journal article" date="2011" name="J. Bacteriol.">
        <title>Complete genome sequence of the industrial strain Ketogulonicigenium vulgare WSH-001.</title>
        <authorList>
            <person name="Liu L."/>
            <person name="Li Y."/>
            <person name="Zhang J."/>
            <person name="Zhou Z."/>
            <person name="Liu J."/>
            <person name="Li X."/>
            <person name="Zhou J."/>
            <person name="Du G."/>
            <person name="Wang L."/>
            <person name="Chen J."/>
        </authorList>
    </citation>
    <scope>NUCLEOTIDE SEQUENCE [LARGE SCALE GENOMIC DNA]</scope>
    <source>
        <strain evidence="2 3">WSH-001</strain>
    </source>
</reference>
<dbReference type="Proteomes" id="UP000000692">
    <property type="component" value="Chromosome"/>
</dbReference>
<keyword evidence="1" id="KW-1133">Transmembrane helix</keyword>
<feature type="transmembrane region" description="Helical" evidence="1">
    <location>
        <begin position="141"/>
        <end position="159"/>
    </location>
</feature>
<dbReference type="OrthoDB" id="4244824at2"/>
<dbReference type="HOGENOM" id="CLU_068878_5_0_5"/>
<dbReference type="EMBL" id="CP002018">
    <property type="protein sequence ID" value="AEM40283.1"/>
    <property type="molecule type" value="Genomic_DNA"/>
</dbReference>
<dbReference type="PANTHER" id="PTHR34821">
    <property type="entry name" value="INNER MEMBRANE PROTEIN YDCZ"/>
    <property type="match status" value="1"/>
</dbReference>
<dbReference type="eggNOG" id="COG3238">
    <property type="taxonomic scope" value="Bacteria"/>
</dbReference>
<feature type="transmembrane region" description="Helical" evidence="1">
    <location>
        <begin position="77"/>
        <end position="99"/>
    </location>
</feature>
<dbReference type="KEGG" id="kvl:KVU_0444"/>
<keyword evidence="1" id="KW-0812">Transmembrane</keyword>
<evidence type="ECO:0000256" key="1">
    <source>
        <dbReference type="SAM" id="Phobius"/>
    </source>
</evidence>
<accession>F9YAB0</accession>
<dbReference type="AlphaFoldDB" id="F9YAB0"/>
<dbReference type="PANTHER" id="PTHR34821:SF2">
    <property type="entry name" value="INNER MEMBRANE PROTEIN YDCZ"/>
    <property type="match status" value="1"/>
</dbReference>
<dbReference type="Pfam" id="PF04657">
    <property type="entry name" value="DMT_YdcZ"/>
    <property type="match status" value="1"/>
</dbReference>
<evidence type="ECO:0000313" key="2">
    <source>
        <dbReference type="EMBL" id="AEM40283.1"/>
    </source>
</evidence>
<dbReference type="InterPro" id="IPR006750">
    <property type="entry name" value="YdcZ"/>
</dbReference>
<gene>
    <name evidence="2" type="ordered locus">KVU_0444</name>
</gene>
<dbReference type="PATRIC" id="fig|759362.5.peg.463"/>
<keyword evidence="3" id="KW-1185">Reference proteome</keyword>
<keyword evidence="1" id="KW-0472">Membrane</keyword>
<proteinExistence type="predicted"/>
<name>F9YAB0_KETVW</name>
<feature type="transmembrane region" description="Helical" evidence="1">
    <location>
        <begin position="40"/>
        <end position="65"/>
    </location>
</feature>